<protein>
    <recommendedName>
        <fullName evidence="11">AAA+ ATPase domain-containing protein</fullName>
    </recommendedName>
</protein>
<evidence type="ECO:0000256" key="3">
    <source>
        <dbReference type="ARBA" id="ARBA00022741"/>
    </source>
</evidence>
<evidence type="ECO:0000256" key="4">
    <source>
        <dbReference type="ARBA" id="ARBA00022792"/>
    </source>
</evidence>
<keyword evidence="7" id="KW-0496">Mitochondrion</keyword>
<dbReference type="Pfam" id="PF00004">
    <property type="entry name" value="AAA"/>
    <property type="match status" value="1"/>
</dbReference>
<evidence type="ECO:0000256" key="2">
    <source>
        <dbReference type="ARBA" id="ARBA00004436"/>
    </source>
</evidence>
<evidence type="ECO:0000256" key="5">
    <source>
        <dbReference type="ARBA" id="ARBA00022840"/>
    </source>
</evidence>
<feature type="domain" description="AAA+ ATPase" evidence="11">
    <location>
        <begin position="180"/>
        <end position="321"/>
    </location>
</feature>
<reference evidence="12" key="1">
    <citation type="submission" date="2020-10" db="EMBL/GenBank/DDBJ databases">
        <title>Unveiling of a novel bifunctional photoreceptor, Dualchrome1, isolated from a cosmopolitan green alga.</title>
        <authorList>
            <person name="Suzuki S."/>
            <person name="Kawachi M."/>
        </authorList>
    </citation>
    <scope>NUCLEOTIDE SEQUENCE</scope>
    <source>
        <strain evidence="12">NIES 2893</strain>
    </source>
</reference>
<dbReference type="InterPro" id="IPR021911">
    <property type="entry name" value="ATAD3_N"/>
</dbReference>
<dbReference type="SUPFAM" id="SSF52540">
    <property type="entry name" value="P-loop containing nucleoside triphosphate hydrolases"/>
    <property type="match status" value="1"/>
</dbReference>
<dbReference type="GO" id="GO:0007005">
    <property type="term" value="P:mitochondrion organization"/>
    <property type="evidence" value="ECO:0007669"/>
    <property type="project" value="TreeGrafter"/>
</dbReference>
<accession>A0A830I0E4</accession>
<keyword evidence="13" id="KW-1185">Reference proteome</keyword>
<dbReference type="AlphaFoldDB" id="A0A830I0E4"/>
<keyword evidence="6" id="KW-0175">Coiled coil</keyword>
<keyword evidence="4" id="KW-0999">Mitochondrion inner membrane</keyword>
<evidence type="ECO:0000256" key="6">
    <source>
        <dbReference type="ARBA" id="ARBA00023054"/>
    </source>
</evidence>
<gene>
    <name evidence="12" type="ORF">PPROV_000926000</name>
</gene>
<comment type="subcellular location">
    <subcellularLocation>
        <location evidence="1">Mitochondrion inner membrane</location>
    </subcellularLocation>
    <subcellularLocation>
        <location evidence="2">Mitochondrion matrix</location>
        <location evidence="2">Mitochondrion nucleoid</location>
    </subcellularLocation>
</comment>
<dbReference type="GO" id="GO:0008270">
    <property type="term" value="F:zinc ion binding"/>
    <property type="evidence" value="ECO:0007669"/>
    <property type="project" value="TreeGrafter"/>
</dbReference>
<dbReference type="Pfam" id="PF12037">
    <property type="entry name" value="ATAD3_N"/>
    <property type="match status" value="1"/>
</dbReference>
<dbReference type="GO" id="GO:0016887">
    <property type="term" value="F:ATP hydrolysis activity"/>
    <property type="evidence" value="ECO:0007669"/>
    <property type="project" value="InterPro"/>
</dbReference>
<dbReference type="GO" id="GO:0042645">
    <property type="term" value="C:mitochondrial nucleoid"/>
    <property type="evidence" value="ECO:0007669"/>
    <property type="project" value="UniProtKB-SubCell"/>
</dbReference>
<dbReference type="PROSITE" id="PS00674">
    <property type="entry name" value="AAA"/>
    <property type="match status" value="1"/>
</dbReference>
<evidence type="ECO:0000256" key="10">
    <source>
        <dbReference type="RuleBase" id="RU003651"/>
    </source>
</evidence>
<dbReference type="GO" id="GO:0005524">
    <property type="term" value="F:ATP binding"/>
    <property type="evidence" value="ECO:0007669"/>
    <property type="project" value="UniProtKB-KW"/>
</dbReference>
<dbReference type="InterPro" id="IPR003960">
    <property type="entry name" value="ATPase_AAA_CS"/>
</dbReference>
<name>A0A830I0E4_9CHLO</name>
<organism evidence="12 13">
    <name type="scientific">Pycnococcus provasolii</name>
    <dbReference type="NCBI Taxonomy" id="41880"/>
    <lineage>
        <taxon>Eukaryota</taxon>
        <taxon>Viridiplantae</taxon>
        <taxon>Chlorophyta</taxon>
        <taxon>Pseudoscourfieldiophyceae</taxon>
        <taxon>Pseudoscourfieldiales</taxon>
        <taxon>Pycnococcaceae</taxon>
        <taxon>Pycnococcus</taxon>
    </lineage>
</organism>
<dbReference type="InterPro" id="IPR003959">
    <property type="entry name" value="ATPase_AAA_core"/>
</dbReference>
<keyword evidence="3 10" id="KW-0547">Nucleotide-binding</keyword>
<evidence type="ECO:0000313" key="12">
    <source>
        <dbReference type="EMBL" id="GHP10529.1"/>
    </source>
</evidence>
<dbReference type="PANTHER" id="PTHR23075">
    <property type="entry name" value="PUTATIVE ATP-ASE"/>
    <property type="match status" value="1"/>
</dbReference>
<dbReference type="GO" id="GO:0005743">
    <property type="term" value="C:mitochondrial inner membrane"/>
    <property type="evidence" value="ECO:0007669"/>
    <property type="project" value="UniProtKB-SubCell"/>
</dbReference>
<dbReference type="InterPro" id="IPR003593">
    <property type="entry name" value="AAA+_ATPase"/>
</dbReference>
<dbReference type="Gene3D" id="3.40.50.300">
    <property type="entry name" value="P-loop containing nucleotide triphosphate hydrolases"/>
    <property type="match status" value="1"/>
</dbReference>
<evidence type="ECO:0000256" key="7">
    <source>
        <dbReference type="ARBA" id="ARBA00023128"/>
    </source>
</evidence>
<dbReference type="OrthoDB" id="199596at2759"/>
<comment type="caution">
    <text evidence="12">The sequence shown here is derived from an EMBL/GenBank/DDBJ whole genome shotgun (WGS) entry which is preliminary data.</text>
</comment>
<proteinExistence type="inferred from homology"/>
<comment type="similarity">
    <text evidence="10">Belongs to the AAA ATPase family.</text>
</comment>
<evidence type="ECO:0000256" key="9">
    <source>
        <dbReference type="ARBA" id="ARBA00023271"/>
    </source>
</evidence>
<evidence type="ECO:0000256" key="8">
    <source>
        <dbReference type="ARBA" id="ARBA00023136"/>
    </source>
</evidence>
<keyword evidence="8" id="KW-0472">Membrane</keyword>
<dbReference type="SMART" id="SM00382">
    <property type="entry name" value="AAA"/>
    <property type="match status" value="1"/>
</dbReference>
<keyword evidence="9" id="KW-1135">Mitochondrion nucleoid</keyword>
<keyword evidence="5 10" id="KW-0067">ATP-binding</keyword>
<dbReference type="PANTHER" id="PTHR23075:SF0">
    <property type="entry name" value="ATPASE FAMILY AAA DOMAIN-CONTAINING PROTEIN 3"/>
    <property type="match status" value="1"/>
</dbReference>
<evidence type="ECO:0000256" key="1">
    <source>
        <dbReference type="ARBA" id="ARBA00004273"/>
    </source>
</evidence>
<dbReference type="Proteomes" id="UP000660262">
    <property type="component" value="Unassembled WGS sequence"/>
</dbReference>
<dbReference type="EMBL" id="BNJQ01000030">
    <property type="protein sequence ID" value="GHP10529.1"/>
    <property type="molecule type" value="Genomic_DNA"/>
</dbReference>
<evidence type="ECO:0000313" key="13">
    <source>
        <dbReference type="Proteomes" id="UP000660262"/>
    </source>
</evidence>
<evidence type="ECO:0000259" key="11">
    <source>
        <dbReference type="SMART" id="SM00382"/>
    </source>
</evidence>
<dbReference type="InterPro" id="IPR027417">
    <property type="entry name" value="P-loop_NTPase"/>
</dbReference>
<sequence length="465" mass="49756">MRHEAALAKAQIERETLAEKARLEEEARVREAKATQSLELEKIVARGAAARDTAIAAVGHTLSMLGEGANALLGDPTKLRNAAILLACIFFGYFAAREIASALAEVMRRVLGQPRLVRASSRFHLSSLLPGFVRRIFASSKPPPAVISGDEPDIVLSDSVAAKVNAIGYAVHACHTRGTALRNVLFFGAPGTGKTLVAERLARTAGLDYALMSGGDVAPLGEKAVTELHRVFDWAARSPRGVLIFVDEADAFLKRRVDEAHAAPGGDASHSGSRAAVNAFLARTSSQSTRVMLVLATNRPHDLDAAVLDRVDATIEFPMPGAVERSRLLRLGLTRDLGTPETNGDGKSIKCFVPRRPSGLRSILARRQPDIMAVGGLNWAHVDAAASQLGGWSGRGIAKLCSALALAVFGRHTDDGRLADALTISPSDFDILIKEKSEEARHLSLFDKHSRESFLFPLKSNGNGH</sequence>